<dbReference type="InterPro" id="IPR011990">
    <property type="entry name" value="TPR-like_helical_dom_sf"/>
</dbReference>
<evidence type="ECO:0000256" key="2">
    <source>
        <dbReference type="ARBA" id="ARBA00022803"/>
    </source>
</evidence>
<feature type="repeat" description="TPR" evidence="3">
    <location>
        <begin position="272"/>
        <end position="305"/>
    </location>
</feature>
<dbReference type="PANTHER" id="PTHR45586">
    <property type="entry name" value="TPR REPEAT-CONTAINING PROTEIN PA4667"/>
    <property type="match status" value="1"/>
</dbReference>
<evidence type="ECO:0000256" key="1">
    <source>
        <dbReference type="ARBA" id="ARBA00022737"/>
    </source>
</evidence>
<dbReference type="Proteomes" id="UP000051612">
    <property type="component" value="Unassembled WGS sequence"/>
</dbReference>
<dbReference type="RefSeq" id="WP_056958404.1">
    <property type="nucleotide sequence ID" value="NZ_AYYN01000030.1"/>
</dbReference>
<dbReference type="Pfam" id="PF13429">
    <property type="entry name" value="TPR_15"/>
    <property type="match status" value="1"/>
</dbReference>
<accession>A0A0R2BCH8</accession>
<dbReference type="PATRIC" id="fig|1423772.3.peg.1447"/>
<evidence type="ECO:0000256" key="3">
    <source>
        <dbReference type="PROSITE-ProRule" id="PRU00339"/>
    </source>
</evidence>
<evidence type="ECO:0000313" key="4">
    <source>
        <dbReference type="EMBL" id="KRM76791.1"/>
    </source>
</evidence>
<dbReference type="SMART" id="SM00028">
    <property type="entry name" value="TPR"/>
    <property type="match status" value="6"/>
</dbReference>
<reference evidence="4 5" key="1">
    <citation type="journal article" date="2015" name="Genome Announc.">
        <title>Expanding the biotechnology potential of lactobacilli through comparative genomics of 213 strains and associated genera.</title>
        <authorList>
            <person name="Sun Z."/>
            <person name="Harris H.M."/>
            <person name="McCann A."/>
            <person name="Guo C."/>
            <person name="Argimon S."/>
            <person name="Zhang W."/>
            <person name="Yang X."/>
            <person name="Jeffery I.B."/>
            <person name="Cooney J.C."/>
            <person name="Kagawa T.F."/>
            <person name="Liu W."/>
            <person name="Song Y."/>
            <person name="Salvetti E."/>
            <person name="Wrobel A."/>
            <person name="Rasinkangas P."/>
            <person name="Parkhill J."/>
            <person name="Rea M.C."/>
            <person name="O'Sullivan O."/>
            <person name="Ritari J."/>
            <person name="Douillard F.P."/>
            <person name="Paul Ross R."/>
            <person name="Yang R."/>
            <person name="Briner A.E."/>
            <person name="Felis G.E."/>
            <person name="de Vos W.M."/>
            <person name="Barrangou R."/>
            <person name="Klaenhammer T.R."/>
            <person name="Caufield P.W."/>
            <person name="Cui Y."/>
            <person name="Zhang H."/>
            <person name="O'Toole P.W."/>
        </authorList>
    </citation>
    <scope>NUCLEOTIDE SEQUENCE [LARGE SCALE GENOMIC DNA]</scope>
    <source>
        <strain evidence="4 5">DSM 20452</strain>
    </source>
</reference>
<name>A0A0R2BCH8_9LACO</name>
<protein>
    <submittedName>
        <fullName evidence="4">TPR repeat-containing protein</fullName>
    </submittedName>
</protein>
<dbReference type="EMBL" id="AYYN01000030">
    <property type="protein sequence ID" value="KRM76791.1"/>
    <property type="molecule type" value="Genomic_DNA"/>
</dbReference>
<sequence>MTYSEETLDHLAQGDFLKANETLELALTRDEDDMLYSLAEELYSLGFSEMAAKAYETLVKRYPNEDSLKTALAEIQIGEGNDDQALAILSQITPKSNAYLEALLVSADLYQTQGAFDVSEQKLLTAYQLAPDEPVIEFALAELYFNIKEYRKAAQFYRSLLKQGILEFSRVNLVARLGLSYAGYGKFETALGYLEQIPEEQLDNDTLFQLAFTQRELGNLEAATANFEKLRKRTPDYVTVYPYLADLYEQAGQFGQALITAQEGLAVDEFNEALYQKASQLAAKLGKNKEATDYLKEALALDPSNLTLVLELSNQLLATQQDQENIALLKDYLAKDEVDPQIYWNLGRSYANLDDYEQALPNYETADCYLDDNAEFLRDAAFFFRNAGRRVEASAAAKAYLMQVPTDYEVEDLLDELQY</sequence>
<gene>
    <name evidence="4" type="ORF">FC48_GL001356</name>
</gene>
<evidence type="ECO:0000313" key="5">
    <source>
        <dbReference type="Proteomes" id="UP000051612"/>
    </source>
</evidence>
<dbReference type="PROSITE" id="PS50005">
    <property type="entry name" value="TPR"/>
    <property type="match status" value="2"/>
</dbReference>
<organism evidence="4 5">
    <name type="scientific">Ligilactobacillus murinus DSM 20452 = NBRC 14221</name>
    <dbReference type="NCBI Taxonomy" id="1423772"/>
    <lineage>
        <taxon>Bacteria</taxon>
        <taxon>Bacillati</taxon>
        <taxon>Bacillota</taxon>
        <taxon>Bacilli</taxon>
        <taxon>Lactobacillales</taxon>
        <taxon>Lactobacillaceae</taxon>
        <taxon>Ligilactobacillus</taxon>
    </lineage>
</organism>
<dbReference type="Gene3D" id="1.25.40.10">
    <property type="entry name" value="Tetratricopeptide repeat domain"/>
    <property type="match status" value="3"/>
</dbReference>
<dbReference type="Pfam" id="PF13432">
    <property type="entry name" value="TPR_16"/>
    <property type="match status" value="1"/>
</dbReference>
<keyword evidence="2 3" id="KW-0802">TPR repeat</keyword>
<comment type="caution">
    <text evidence="4">The sequence shown here is derived from an EMBL/GenBank/DDBJ whole genome shotgun (WGS) entry which is preliminary data.</text>
</comment>
<keyword evidence="1" id="KW-0677">Repeat</keyword>
<dbReference type="InterPro" id="IPR051012">
    <property type="entry name" value="CellSynth/LPSAsmb/PSIAsmb"/>
</dbReference>
<proteinExistence type="predicted"/>
<dbReference type="SUPFAM" id="SSF48452">
    <property type="entry name" value="TPR-like"/>
    <property type="match status" value="2"/>
</dbReference>
<dbReference type="PANTHER" id="PTHR45586:SF1">
    <property type="entry name" value="LIPOPOLYSACCHARIDE ASSEMBLY PROTEIN B"/>
    <property type="match status" value="1"/>
</dbReference>
<dbReference type="InterPro" id="IPR019734">
    <property type="entry name" value="TPR_rpt"/>
</dbReference>
<dbReference type="AlphaFoldDB" id="A0A0R2BCH8"/>
<feature type="repeat" description="TPR" evidence="3">
    <location>
        <begin position="340"/>
        <end position="373"/>
    </location>
</feature>